<feature type="chain" id="PRO_5040940564" evidence="1">
    <location>
        <begin position="21"/>
        <end position="444"/>
    </location>
</feature>
<evidence type="ECO:0000256" key="1">
    <source>
        <dbReference type="SAM" id="SignalP"/>
    </source>
</evidence>
<dbReference type="PANTHER" id="PTHR46825">
    <property type="entry name" value="D-ALANYL-D-ALANINE-CARBOXYPEPTIDASE/ENDOPEPTIDASE AMPH"/>
    <property type="match status" value="1"/>
</dbReference>
<dbReference type="Gene3D" id="3.40.710.10">
    <property type="entry name" value="DD-peptidase/beta-lactamase superfamily"/>
    <property type="match status" value="1"/>
</dbReference>
<name>A0A9X3DFT9_9SPHI</name>
<dbReference type="InterPro" id="IPR012338">
    <property type="entry name" value="Beta-lactam/transpept-like"/>
</dbReference>
<dbReference type="EMBL" id="JAPJUH010000006">
    <property type="protein sequence ID" value="MCX3267023.1"/>
    <property type="molecule type" value="Genomic_DNA"/>
</dbReference>
<keyword evidence="4" id="KW-1185">Reference proteome</keyword>
<comment type="caution">
    <text evidence="3">The sequence shown here is derived from an EMBL/GenBank/DDBJ whole genome shotgun (WGS) entry which is preliminary data.</text>
</comment>
<dbReference type="AlphaFoldDB" id="A0A9X3DFT9"/>
<dbReference type="InterPro" id="IPR050491">
    <property type="entry name" value="AmpC-like"/>
</dbReference>
<dbReference type="Proteomes" id="UP001142592">
    <property type="component" value="Unassembled WGS sequence"/>
</dbReference>
<keyword evidence="1" id="KW-0732">Signal</keyword>
<feature type="signal peptide" evidence="1">
    <location>
        <begin position="1"/>
        <end position="20"/>
    </location>
</feature>
<evidence type="ECO:0000259" key="2">
    <source>
        <dbReference type="Pfam" id="PF00144"/>
    </source>
</evidence>
<evidence type="ECO:0000313" key="4">
    <source>
        <dbReference type="Proteomes" id="UP001142592"/>
    </source>
</evidence>
<accession>A0A9X3DFT9</accession>
<reference evidence="3" key="1">
    <citation type="submission" date="2022-11" db="EMBL/GenBank/DDBJ databases">
        <authorList>
            <person name="Graham C."/>
            <person name="Newman J.D."/>
        </authorList>
    </citation>
    <scope>NUCLEOTIDE SEQUENCE</scope>
    <source>
        <strain evidence="3">DSM 19486</strain>
    </source>
</reference>
<keyword evidence="3" id="KW-0378">Hydrolase</keyword>
<dbReference type="PANTHER" id="PTHR46825:SF7">
    <property type="entry name" value="D-ALANYL-D-ALANINE CARBOXYPEPTIDASE"/>
    <property type="match status" value="1"/>
</dbReference>
<dbReference type="GO" id="GO:0016787">
    <property type="term" value="F:hydrolase activity"/>
    <property type="evidence" value="ECO:0007669"/>
    <property type="project" value="UniProtKB-KW"/>
</dbReference>
<dbReference type="InterPro" id="IPR001466">
    <property type="entry name" value="Beta-lactam-related"/>
</dbReference>
<dbReference type="SUPFAM" id="SSF56601">
    <property type="entry name" value="beta-lactamase/transpeptidase-like"/>
    <property type="match status" value="1"/>
</dbReference>
<organism evidence="3 4">
    <name type="scientific">Pedobacter agri</name>
    <dbReference type="NCBI Taxonomy" id="454586"/>
    <lineage>
        <taxon>Bacteria</taxon>
        <taxon>Pseudomonadati</taxon>
        <taxon>Bacteroidota</taxon>
        <taxon>Sphingobacteriia</taxon>
        <taxon>Sphingobacteriales</taxon>
        <taxon>Sphingobacteriaceae</taxon>
        <taxon>Pedobacter</taxon>
    </lineage>
</organism>
<gene>
    <name evidence="3" type="ORF">OQZ29_19850</name>
</gene>
<sequence>MRSAAIFLLFTFAFMLNSFAQEIDTKKLDSFFYALKDQNKSMGSFAVAKNSKIVYETSTGYSALSPDSILASSATQYRIGSISKMFTAVMIFQLIDEGKLSLDTKLSKYFPQMPRAQEISIRNLLSHTSGLMDYVNDVVDKDWITNPHPAAELLDTIAKRKLHFAPGEKQQYSNSGYLLMGYILEKITGKKYSKLLETRIVKKINLKNTVSSIANNLGKEEAKPYRMIKNWNDIKDIYFPNVIGVGDILSTPADLLVFINALSTGTLISKASYAQMSTFNGRDSFGMGLISVPFYSQVGVGHNGGTYGSYSAVYYFKESGISIASCINGLNYPLNDINIAVLQISNGMPFKTPNFKAMQLTAEELKAYSGVYVNKMLPFKMTIAENNGTLTAQATGQSAFPIEAVSKGVFKFDGAGIVLEFNLEKKKMTLKQGGQKFIFNKQDN</sequence>
<evidence type="ECO:0000313" key="3">
    <source>
        <dbReference type="EMBL" id="MCX3267023.1"/>
    </source>
</evidence>
<dbReference type="RefSeq" id="WP_266270813.1">
    <property type="nucleotide sequence ID" value="NZ_JAPJUH010000006.1"/>
</dbReference>
<protein>
    <submittedName>
        <fullName evidence="3">Serine hydrolase</fullName>
    </submittedName>
</protein>
<proteinExistence type="predicted"/>
<feature type="domain" description="Beta-lactamase-related" evidence="2">
    <location>
        <begin position="43"/>
        <end position="330"/>
    </location>
</feature>
<dbReference type="Pfam" id="PF00144">
    <property type="entry name" value="Beta-lactamase"/>
    <property type="match status" value="1"/>
</dbReference>